<gene>
    <name evidence="7" type="ORF">L2102_12625</name>
</gene>
<dbReference type="SUPFAM" id="SSF49401">
    <property type="entry name" value="Bacterial adhesins"/>
    <property type="match status" value="1"/>
</dbReference>
<keyword evidence="4" id="KW-0281">Fimbrium</keyword>
<sequence>MQQKLLSTQPIFVLLAALAAGLWSAASPAEDSGVNVNFTARILANTCQINLKDGSDVTLPTVSQDWFYNADNSNRLQPETDAGGTPFIIQVVSCDISGTESNNSQQVHFQFTPQFGIDPLNKRVFANNATSGQASNVGVVVFSEAFHTNVLNDDGSSDVVYDLSGKAEPRFPADYTFYARYQNTGDVGNGVITSNVVVDVTYQ</sequence>
<reference evidence="7" key="1">
    <citation type="submission" date="2022-01" db="EMBL/GenBank/DDBJ databases">
        <title>Genetic Characterization of Carbapenem-resistant Citrobacter spp. from China: a multicenter study.</title>
        <authorList>
            <person name="Ye L."/>
        </authorList>
    </citation>
    <scope>NUCLEOTIDE SEQUENCE</scope>
    <source>
        <strain evidence="7">IR5464</strain>
    </source>
</reference>
<dbReference type="EMBL" id="JAKIHV010000007">
    <property type="protein sequence ID" value="MDE9624172.1"/>
    <property type="molecule type" value="Genomic_DNA"/>
</dbReference>
<organism evidence="7 8">
    <name type="scientific">Citrobacter portucalensis</name>
    <dbReference type="NCBI Taxonomy" id="1639133"/>
    <lineage>
        <taxon>Bacteria</taxon>
        <taxon>Pseudomonadati</taxon>
        <taxon>Pseudomonadota</taxon>
        <taxon>Gammaproteobacteria</taxon>
        <taxon>Enterobacterales</taxon>
        <taxon>Enterobacteriaceae</taxon>
        <taxon>Citrobacter</taxon>
        <taxon>Citrobacter freundii complex</taxon>
    </lineage>
</organism>
<dbReference type="AlphaFoldDB" id="A0AAJ1NAV4"/>
<feature type="domain" description="Fimbrial-type adhesion" evidence="6">
    <location>
        <begin position="37"/>
        <end position="203"/>
    </location>
</feature>
<dbReference type="InterPro" id="IPR036937">
    <property type="entry name" value="Adhesion_dom_fimbrial_sf"/>
</dbReference>
<feature type="signal peptide" evidence="5">
    <location>
        <begin position="1"/>
        <end position="25"/>
    </location>
</feature>
<evidence type="ECO:0000256" key="1">
    <source>
        <dbReference type="ARBA" id="ARBA00004561"/>
    </source>
</evidence>
<keyword evidence="3 5" id="KW-0732">Signal</keyword>
<comment type="subcellular location">
    <subcellularLocation>
        <location evidence="1">Fimbrium</location>
    </subcellularLocation>
</comment>
<evidence type="ECO:0000313" key="7">
    <source>
        <dbReference type="EMBL" id="MDE9624172.1"/>
    </source>
</evidence>
<dbReference type="InterPro" id="IPR000259">
    <property type="entry name" value="Adhesion_dom_fimbrial"/>
</dbReference>
<evidence type="ECO:0000256" key="2">
    <source>
        <dbReference type="ARBA" id="ARBA00006671"/>
    </source>
</evidence>
<evidence type="ECO:0000256" key="3">
    <source>
        <dbReference type="ARBA" id="ARBA00022729"/>
    </source>
</evidence>
<dbReference type="GO" id="GO:0009289">
    <property type="term" value="C:pilus"/>
    <property type="evidence" value="ECO:0007669"/>
    <property type="project" value="UniProtKB-SubCell"/>
</dbReference>
<protein>
    <submittedName>
        <fullName evidence="7">Fimbrial protein</fullName>
    </submittedName>
</protein>
<dbReference type="Pfam" id="PF00419">
    <property type="entry name" value="Fimbrial"/>
    <property type="match status" value="1"/>
</dbReference>
<proteinExistence type="inferred from homology"/>
<dbReference type="Gene3D" id="2.60.40.1090">
    <property type="entry name" value="Fimbrial-type adhesion domain"/>
    <property type="match status" value="1"/>
</dbReference>
<evidence type="ECO:0000313" key="8">
    <source>
        <dbReference type="Proteomes" id="UP001147046"/>
    </source>
</evidence>
<dbReference type="RefSeq" id="WP_193135025.1">
    <property type="nucleotide sequence ID" value="NZ_JAKIHV010000007.1"/>
</dbReference>
<comment type="similarity">
    <text evidence="2">Belongs to the fimbrial protein family.</text>
</comment>
<dbReference type="InterPro" id="IPR008966">
    <property type="entry name" value="Adhesion_dom_sf"/>
</dbReference>
<name>A0AAJ1NAV4_9ENTR</name>
<feature type="chain" id="PRO_5042524975" evidence="5">
    <location>
        <begin position="26"/>
        <end position="203"/>
    </location>
</feature>
<evidence type="ECO:0000256" key="4">
    <source>
        <dbReference type="ARBA" id="ARBA00023263"/>
    </source>
</evidence>
<comment type="caution">
    <text evidence="7">The sequence shown here is derived from an EMBL/GenBank/DDBJ whole genome shotgun (WGS) entry which is preliminary data.</text>
</comment>
<dbReference type="NCBIfam" id="NF011794">
    <property type="entry name" value="PRK15262.1"/>
    <property type="match status" value="1"/>
</dbReference>
<evidence type="ECO:0000259" key="6">
    <source>
        <dbReference type="Pfam" id="PF00419"/>
    </source>
</evidence>
<dbReference type="PANTHER" id="PTHR33420">
    <property type="entry name" value="FIMBRIAL SUBUNIT ELFA-RELATED"/>
    <property type="match status" value="1"/>
</dbReference>
<accession>A0AAJ1NAV4</accession>
<dbReference type="GO" id="GO:0043709">
    <property type="term" value="P:cell adhesion involved in single-species biofilm formation"/>
    <property type="evidence" value="ECO:0007669"/>
    <property type="project" value="TreeGrafter"/>
</dbReference>
<dbReference type="Proteomes" id="UP001147046">
    <property type="component" value="Unassembled WGS sequence"/>
</dbReference>
<dbReference type="InterPro" id="IPR050263">
    <property type="entry name" value="Bact_Fimbrial_Adh_Pro"/>
</dbReference>
<dbReference type="PANTHER" id="PTHR33420:SF3">
    <property type="entry name" value="FIMBRIAL SUBUNIT ELFA"/>
    <property type="match status" value="1"/>
</dbReference>
<evidence type="ECO:0000256" key="5">
    <source>
        <dbReference type="SAM" id="SignalP"/>
    </source>
</evidence>